<sequence>MKKHPRVILSLIIDSKRMIKRSKFKNYKYLGDPLNIIRIFNSKRVDEISIISCENYEKKDINIDFEFLEKISGEAFCPLTYSGGVRSLEDADKLFSIGFEKIGIRNLLHTNPEVIKQIAEKYGSQSVVIFIDYKELNNNEIEIYTSYNSFFKSTKSSILEFIKNAESYGAGEVVLQSILREGQSKGLDLDIIKEITNKTILPIISSCGMRDLSDARKAFSLGADGVMASKFFSLYGNCDGVLLTYPTYQDIEKL</sequence>
<dbReference type="STRING" id="146891.A9601_14161"/>
<dbReference type="GO" id="GO:0000105">
    <property type="term" value="P:L-histidine biosynthetic process"/>
    <property type="evidence" value="ECO:0007669"/>
    <property type="project" value="UniProtKB-KW"/>
</dbReference>
<dbReference type="InterPro" id="IPR013785">
    <property type="entry name" value="Aldolase_TIM"/>
</dbReference>
<evidence type="ECO:0000256" key="1">
    <source>
        <dbReference type="ARBA" id="ARBA00009667"/>
    </source>
</evidence>
<protein>
    <recommendedName>
        <fullName evidence="8">Imidazole glycerol phosphate synthase cyclase subunit</fullName>
    </recommendedName>
</protein>
<dbReference type="GO" id="GO:0000107">
    <property type="term" value="F:imidazoleglycerol-phosphate synthase activity"/>
    <property type="evidence" value="ECO:0007669"/>
    <property type="project" value="TreeGrafter"/>
</dbReference>
<gene>
    <name evidence="6" type="ordered locus">A9601_14161</name>
</gene>
<keyword evidence="2 5" id="KW-0028">Amino-acid biosynthesis</keyword>
<dbReference type="RefSeq" id="WP_011818837.1">
    <property type="nucleotide sequence ID" value="NC_008816.1"/>
</dbReference>
<evidence type="ECO:0000256" key="2">
    <source>
        <dbReference type="ARBA" id="ARBA00022605"/>
    </source>
</evidence>
<dbReference type="HOGENOM" id="CLU_048577_4_0_3"/>
<dbReference type="PANTHER" id="PTHR21235:SF2">
    <property type="entry name" value="IMIDAZOLE GLYCEROL PHOSPHATE SYNTHASE HISHF"/>
    <property type="match status" value="1"/>
</dbReference>
<evidence type="ECO:0008006" key="8">
    <source>
        <dbReference type="Google" id="ProtNLM"/>
    </source>
</evidence>
<reference evidence="6 7" key="1">
    <citation type="journal article" date="2007" name="PLoS Genet.">
        <title>Patterns and implications of gene gain and loss in the evolution of Prochlorococcus.</title>
        <authorList>
            <person name="Kettler G.C."/>
            <person name="Martiny A.C."/>
            <person name="Huang K."/>
            <person name="Zucker J."/>
            <person name="Coleman M.L."/>
            <person name="Rodrigue S."/>
            <person name="Chen F."/>
            <person name="Lapidus A."/>
            <person name="Ferriera S."/>
            <person name="Johnson J."/>
            <person name="Steglich C."/>
            <person name="Church G.M."/>
            <person name="Richardson P."/>
            <person name="Chisholm S.W."/>
        </authorList>
    </citation>
    <scope>NUCLEOTIDE SEQUENCE [LARGE SCALE GENOMIC DNA]</scope>
    <source>
        <strain evidence="6 7">AS9601</strain>
    </source>
</reference>
<dbReference type="PANTHER" id="PTHR21235">
    <property type="entry name" value="IMIDAZOLE GLYCEROL PHOSPHATE SYNTHASE SUBUNIT HISF/H IGP SYNTHASE SUBUNIT HISF/H"/>
    <property type="match status" value="1"/>
</dbReference>
<name>A2BSD9_PROMS</name>
<dbReference type="SUPFAM" id="SSF51366">
    <property type="entry name" value="Ribulose-phoshate binding barrel"/>
    <property type="match status" value="1"/>
</dbReference>
<accession>A2BSD9</accession>
<dbReference type="OrthoDB" id="702at2"/>
<dbReference type="AlphaFoldDB" id="A2BSD9"/>
<dbReference type="InterPro" id="IPR006062">
    <property type="entry name" value="His_biosynth"/>
</dbReference>
<evidence type="ECO:0000313" key="6">
    <source>
        <dbReference type="EMBL" id="ABM70700.1"/>
    </source>
</evidence>
<evidence type="ECO:0000313" key="7">
    <source>
        <dbReference type="Proteomes" id="UP000002590"/>
    </source>
</evidence>
<organism evidence="6 7">
    <name type="scientific">Prochlorococcus marinus (strain AS9601)</name>
    <dbReference type="NCBI Taxonomy" id="146891"/>
    <lineage>
        <taxon>Bacteria</taxon>
        <taxon>Bacillati</taxon>
        <taxon>Cyanobacteriota</taxon>
        <taxon>Cyanophyceae</taxon>
        <taxon>Synechococcales</taxon>
        <taxon>Prochlorococcaceae</taxon>
        <taxon>Prochlorococcus</taxon>
    </lineage>
</organism>
<dbReference type="KEGG" id="pmb:A9601_14161"/>
<dbReference type="InterPro" id="IPR050064">
    <property type="entry name" value="IGPS_HisA/HisF"/>
</dbReference>
<dbReference type="Gene3D" id="3.20.20.70">
    <property type="entry name" value="Aldolase class I"/>
    <property type="match status" value="1"/>
</dbReference>
<dbReference type="EMBL" id="CP000551">
    <property type="protein sequence ID" value="ABM70700.1"/>
    <property type="molecule type" value="Genomic_DNA"/>
</dbReference>
<evidence type="ECO:0000256" key="3">
    <source>
        <dbReference type="ARBA" id="ARBA00023102"/>
    </source>
</evidence>
<evidence type="ECO:0000256" key="5">
    <source>
        <dbReference type="RuleBase" id="RU003657"/>
    </source>
</evidence>
<keyword evidence="3 5" id="KW-0368">Histidine biosynthesis</keyword>
<evidence type="ECO:0000256" key="4">
    <source>
        <dbReference type="ARBA" id="ARBA00029440"/>
    </source>
</evidence>
<proteinExistence type="inferred from homology"/>
<dbReference type="InterPro" id="IPR011060">
    <property type="entry name" value="RibuloseP-bd_barrel"/>
</dbReference>
<dbReference type="Pfam" id="PF00977">
    <property type="entry name" value="His_biosynth"/>
    <property type="match status" value="1"/>
</dbReference>
<dbReference type="eggNOG" id="COG0107">
    <property type="taxonomic scope" value="Bacteria"/>
</dbReference>
<dbReference type="Proteomes" id="UP000002590">
    <property type="component" value="Chromosome"/>
</dbReference>
<comment type="pathway">
    <text evidence="4">Amino-acid biosynthesis.</text>
</comment>
<comment type="similarity">
    <text evidence="1 5">Belongs to the HisA/HisF family.</text>
</comment>